<keyword evidence="6" id="KW-1185">Reference proteome</keyword>
<dbReference type="SUPFAM" id="SSF51182">
    <property type="entry name" value="RmlC-like cupins"/>
    <property type="match status" value="1"/>
</dbReference>
<dbReference type="InterPro" id="IPR018062">
    <property type="entry name" value="HTH_AraC-typ_CS"/>
</dbReference>
<dbReference type="PROSITE" id="PS00041">
    <property type="entry name" value="HTH_ARAC_FAMILY_1"/>
    <property type="match status" value="1"/>
</dbReference>
<dbReference type="InterPro" id="IPR018060">
    <property type="entry name" value="HTH_AraC"/>
</dbReference>
<accession>A0ABM6Q3S7</accession>
<name>A0ABM6Q3S7_9FLAO</name>
<keyword evidence="1" id="KW-0805">Transcription regulation</keyword>
<evidence type="ECO:0000313" key="5">
    <source>
        <dbReference type="EMBL" id="AUC23907.1"/>
    </source>
</evidence>
<feature type="domain" description="HTH araC/xylS-type" evidence="4">
    <location>
        <begin position="177"/>
        <end position="275"/>
    </location>
</feature>
<dbReference type="SMART" id="SM00342">
    <property type="entry name" value="HTH_ARAC"/>
    <property type="match status" value="1"/>
</dbReference>
<dbReference type="PANTHER" id="PTHR43280">
    <property type="entry name" value="ARAC-FAMILY TRANSCRIPTIONAL REGULATOR"/>
    <property type="match status" value="1"/>
</dbReference>
<dbReference type="PROSITE" id="PS01124">
    <property type="entry name" value="HTH_ARAC_FAMILY_2"/>
    <property type="match status" value="1"/>
</dbReference>
<dbReference type="RefSeq" id="WP_166382838.1">
    <property type="nucleotide sequence ID" value="NZ_CP019336.1"/>
</dbReference>
<evidence type="ECO:0000256" key="1">
    <source>
        <dbReference type="ARBA" id="ARBA00023015"/>
    </source>
</evidence>
<dbReference type="PANTHER" id="PTHR43280:SF2">
    <property type="entry name" value="HTH-TYPE TRANSCRIPTIONAL REGULATOR EXSA"/>
    <property type="match status" value="1"/>
</dbReference>
<evidence type="ECO:0000256" key="2">
    <source>
        <dbReference type="ARBA" id="ARBA00023125"/>
    </source>
</evidence>
<dbReference type="CDD" id="cd06976">
    <property type="entry name" value="cupin_MtlR-like_N"/>
    <property type="match status" value="1"/>
</dbReference>
<dbReference type="Pfam" id="PF12833">
    <property type="entry name" value="HTH_18"/>
    <property type="match status" value="1"/>
</dbReference>
<organism evidence="5 6">
    <name type="scientific">Polaribacter sejongensis</name>
    <dbReference type="NCBI Taxonomy" id="985043"/>
    <lineage>
        <taxon>Bacteria</taxon>
        <taxon>Pseudomonadati</taxon>
        <taxon>Bacteroidota</taxon>
        <taxon>Flavobacteriia</taxon>
        <taxon>Flavobacteriales</taxon>
        <taxon>Flavobacteriaceae</taxon>
    </lineage>
</organism>
<dbReference type="Gene3D" id="1.10.10.60">
    <property type="entry name" value="Homeodomain-like"/>
    <property type="match status" value="2"/>
</dbReference>
<gene>
    <name evidence="5" type="ORF">BTO15_18200</name>
</gene>
<evidence type="ECO:0000313" key="6">
    <source>
        <dbReference type="Proteomes" id="UP000232721"/>
    </source>
</evidence>
<dbReference type="Gene3D" id="2.60.120.10">
    <property type="entry name" value="Jelly Rolls"/>
    <property type="match status" value="1"/>
</dbReference>
<keyword evidence="2" id="KW-0238">DNA-binding</keyword>
<dbReference type="EMBL" id="CP019336">
    <property type="protein sequence ID" value="AUC23907.1"/>
    <property type="molecule type" value="Genomic_DNA"/>
</dbReference>
<dbReference type="InterPro" id="IPR011051">
    <property type="entry name" value="RmlC_Cupin_sf"/>
</dbReference>
<dbReference type="InterPro" id="IPR009057">
    <property type="entry name" value="Homeodomain-like_sf"/>
</dbReference>
<evidence type="ECO:0000256" key="3">
    <source>
        <dbReference type="ARBA" id="ARBA00023163"/>
    </source>
</evidence>
<dbReference type="Proteomes" id="UP000232721">
    <property type="component" value="Chromosome"/>
</dbReference>
<protein>
    <submittedName>
        <fullName evidence="5">AraC family transcriptional regulator</fullName>
    </submittedName>
</protein>
<proteinExistence type="predicted"/>
<evidence type="ECO:0000259" key="4">
    <source>
        <dbReference type="PROSITE" id="PS01124"/>
    </source>
</evidence>
<sequence>MQPKFEKVALNNQKSIIAFRYSGDRFYAPWHFHPQHELTFIEKSSGTKFIGDYVGPFEEGELVLVRTNVPHCWKNNSIINTGCSSIVIQWNTGIYAKVPEMESVFKMLKAASKGILFTKENASEVFTLLKELLTLEGTELYLKFQNILVLLSRFEYRELSEKSFIDDLPSEYSSRIRKVHDYVESHYHKKIQLKELADLVNMSEQSFSRFFNKIMGRPFFTFLNQYKINMAKRMLMDTDWSVREICFACGYESVPFFHRQFKKFTNNTPSFYKRKQSK</sequence>
<keyword evidence="3" id="KW-0804">Transcription</keyword>
<dbReference type="InterPro" id="IPR014710">
    <property type="entry name" value="RmlC-like_jellyroll"/>
</dbReference>
<reference evidence="5 6" key="1">
    <citation type="submission" date="2017-02" db="EMBL/GenBank/DDBJ databases">
        <title>Trade-off between light-utilization and light-protection in marine flavobacteria.</title>
        <authorList>
            <person name="Kumagai Y."/>
            <person name="Yoshizawa S."/>
            <person name="Kogure K."/>
            <person name="Iwasaki W."/>
        </authorList>
    </citation>
    <scope>NUCLEOTIDE SEQUENCE [LARGE SCALE GENOMIC DNA]</scope>
    <source>
        <strain evidence="5 6">KCTC 23670</strain>
    </source>
</reference>
<dbReference type="SUPFAM" id="SSF46689">
    <property type="entry name" value="Homeodomain-like"/>
    <property type="match status" value="2"/>
</dbReference>